<dbReference type="PROSITE" id="PS50928">
    <property type="entry name" value="ABC_TM1"/>
    <property type="match status" value="1"/>
</dbReference>
<sequence>VGVIAVSIAASIGISLGLIAGYFGGKVYAVIMRFTDALIAVPMILLAMFAVCLIGGGLKNVMMALGISLVPIYVRVMCSGVLTIKVSDYIMAGYAIGASNLRIMLQHVLPNSFPPLIVLMTLMMGQAILVEAGLSFLGIGIKPPAAAWGGMVNDGCRYLLTNPILSFTPGLAIMLVVFAFNMVGDGLRDTLDPRLRGVI</sequence>
<accession>X1MVI6</accession>
<dbReference type="GO" id="GO:0055085">
    <property type="term" value="P:transmembrane transport"/>
    <property type="evidence" value="ECO:0007669"/>
    <property type="project" value="InterPro"/>
</dbReference>
<dbReference type="InterPro" id="IPR035906">
    <property type="entry name" value="MetI-like_sf"/>
</dbReference>
<feature type="transmembrane region" description="Helical" evidence="7">
    <location>
        <begin position="158"/>
        <end position="180"/>
    </location>
</feature>
<dbReference type="SUPFAM" id="SSF161098">
    <property type="entry name" value="MetI-like"/>
    <property type="match status" value="1"/>
</dbReference>
<dbReference type="PANTHER" id="PTHR43386:SF1">
    <property type="entry name" value="D,D-DIPEPTIDE TRANSPORT SYSTEM PERMEASE PROTEIN DDPC-RELATED"/>
    <property type="match status" value="1"/>
</dbReference>
<organism evidence="9">
    <name type="scientific">marine sediment metagenome</name>
    <dbReference type="NCBI Taxonomy" id="412755"/>
    <lineage>
        <taxon>unclassified sequences</taxon>
        <taxon>metagenomes</taxon>
        <taxon>ecological metagenomes</taxon>
    </lineage>
</organism>
<evidence type="ECO:0000313" key="9">
    <source>
        <dbReference type="EMBL" id="GAI22006.1"/>
    </source>
</evidence>
<feature type="transmembrane region" description="Helical" evidence="7">
    <location>
        <begin position="115"/>
        <end position="137"/>
    </location>
</feature>
<dbReference type="InterPro" id="IPR050366">
    <property type="entry name" value="BP-dependent_transpt_permease"/>
</dbReference>
<dbReference type="GO" id="GO:0005886">
    <property type="term" value="C:plasma membrane"/>
    <property type="evidence" value="ECO:0007669"/>
    <property type="project" value="UniProtKB-SubCell"/>
</dbReference>
<name>X1MVI6_9ZZZZ</name>
<feature type="transmembrane region" description="Helical" evidence="7">
    <location>
        <begin position="6"/>
        <end position="25"/>
    </location>
</feature>
<feature type="transmembrane region" description="Helical" evidence="7">
    <location>
        <begin position="37"/>
        <end position="56"/>
    </location>
</feature>
<evidence type="ECO:0000256" key="3">
    <source>
        <dbReference type="ARBA" id="ARBA00022475"/>
    </source>
</evidence>
<comment type="caution">
    <text evidence="9">The sequence shown here is derived from an EMBL/GenBank/DDBJ whole genome shotgun (WGS) entry which is preliminary data.</text>
</comment>
<dbReference type="Gene3D" id="1.10.3720.10">
    <property type="entry name" value="MetI-like"/>
    <property type="match status" value="1"/>
</dbReference>
<evidence type="ECO:0000256" key="4">
    <source>
        <dbReference type="ARBA" id="ARBA00022692"/>
    </source>
</evidence>
<keyword evidence="3" id="KW-1003">Cell membrane</keyword>
<evidence type="ECO:0000256" key="7">
    <source>
        <dbReference type="SAM" id="Phobius"/>
    </source>
</evidence>
<keyword evidence="4 7" id="KW-0812">Transmembrane</keyword>
<dbReference type="AlphaFoldDB" id="X1MVI6"/>
<evidence type="ECO:0000259" key="8">
    <source>
        <dbReference type="PROSITE" id="PS50928"/>
    </source>
</evidence>
<dbReference type="Pfam" id="PF00528">
    <property type="entry name" value="BPD_transp_1"/>
    <property type="match status" value="1"/>
</dbReference>
<protein>
    <recommendedName>
        <fullName evidence="8">ABC transmembrane type-1 domain-containing protein</fullName>
    </recommendedName>
</protein>
<feature type="domain" description="ABC transmembrane type-1" evidence="8">
    <location>
        <begin position="1"/>
        <end position="184"/>
    </location>
</feature>
<dbReference type="InterPro" id="IPR000515">
    <property type="entry name" value="MetI-like"/>
</dbReference>
<keyword evidence="6 7" id="KW-0472">Membrane</keyword>
<gene>
    <name evidence="9" type="ORF">S06H3_29553</name>
</gene>
<evidence type="ECO:0000256" key="6">
    <source>
        <dbReference type="ARBA" id="ARBA00023136"/>
    </source>
</evidence>
<feature type="non-terminal residue" evidence="9">
    <location>
        <position position="1"/>
    </location>
</feature>
<evidence type="ECO:0000256" key="5">
    <source>
        <dbReference type="ARBA" id="ARBA00022989"/>
    </source>
</evidence>
<dbReference type="CDD" id="cd06261">
    <property type="entry name" value="TM_PBP2"/>
    <property type="match status" value="1"/>
</dbReference>
<feature type="transmembrane region" description="Helical" evidence="7">
    <location>
        <begin position="62"/>
        <end position="82"/>
    </location>
</feature>
<evidence type="ECO:0000256" key="1">
    <source>
        <dbReference type="ARBA" id="ARBA00004651"/>
    </source>
</evidence>
<evidence type="ECO:0000256" key="2">
    <source>
        <dbReference type="ARBA" id="ARBA00022448"/>
    </source>
</evidence>
<keyword evidence="2" id="KW-0813">Transport</keyword>
<proteinExistence type="predicted"/>
<keyword evidence="5 7" id="KW-1133">Transmembrane helix</keyword>
<dbReference type="EMBL" id="BARV01017322">
    <property type="protein sequence ID" value="GAI22006.1"/>
    <property type="molecule type" value="Genomic_DNA"/>
</dbReference>
<comment type="subcellular location">
    <subcellularLocation>
        <location evidence="1">Cell membrane</location>
        <topology evidence="1">Multi-pass membrane protein</topology>
    </subcellularLocation>
</comment>
<dbReference type="PANTHER" id="PTHR43386">
    <property type="entry name" value="OLIGOPEPTIDE TRANSPORT SYSTEM PERMEASE PROTEIN APPC"/>
    <property type="match status" value="1"/>
</dbReference>
<reference evidence="9" key="1">
    <citation type="journal article" date="2014" name="Front. Microbiol.">
        <title>High frequency of phylogenetically diverse reductive dehalogenase-homologous genes in deep subseafloor sedimentary metagenomes.</title>
        <authorList>
            <person name="Kawai M."/>
            <person name="Futagami T."/>
            <person name="Toyoda A."/>
            <person name="Takaki Y."/>
            <person name="Nishi S."/>
            <person name="Hori S."/>
            <person name="Arai W."/>
            <person name="Tsubouchi T."/>
            <person name="Morono Y."/>
            <person name="Uchiyama I."/>
            <person name="Ito T."/>
            <person name="Fujiyama A."/>
            <person name="Inagaki F."/>
            <person name="Takami H."/>
        </authorList>
    </citation>
    <scope>NUCLEOTIDE SEQUENCE</scope>
    <source>
        <strain evidence="9">Expedition CK06-06</strain>
    </source>
</reference>